<dbReference type="Proteomes" id="UP000887565">
    <property type="component" value="Unplaced"/>
</dbReference>
<accession>A0A915IS12</accession>
<evidence type="ECO:0000313" key="1">
    <source>
        <dbReference type="Proteomes" id="UP000887565"/>
    </source>
</evidence>
<proteinExistence type="predicted"/>
<dbReference type="AlphaFoldDB" id="A0A915IS12"/>
<reference evidence="2" key="1">
    <citation type="submission" date="2022-11" db="UniProtKB">
        <authorList>
            <consortium name="WormBaseParasite"/>
        </authorList>
    </citation>
    <scope>IDENTIFICATION</scope>
</reference>
<evidence type="ECO:0000313" key="2">
    <source>
        <dbReference type="WBParaSite" id="nRc.2.0.1.t16817-RA"/>
    </source>
</evidence>
<keyword evidence="1" id="KW-1185">Reference proteome</keyword>
<protein>
    <submittedName>
        <fullName evidence="2">Regulatory protein zeste</fullName>
    </submittedName>
</protein>
<dbReference type="WBParaSite" id="nRc.2.0.1.t16817-RA">
    <property type="protein sequence ID" value="nRc.2.0.1.t16817-RA"/>
    <property type="gene ID" value="nRc.2.0.1.g16817"/>
</dbReference>
<name>A0A915IS12_ROMCU</name>
<organism evidence="1 2">
    <name type="scientific">Romanomermis culicivorax</name>
    <name type="common">Nematode worm</name>
    <dbReference type="NCBI Taxonomy" id="13658"/>
    <lineage>
        <taxon>Eukaryota</taxon>
        <taxon>Metazoa</taxon>
        <taxon>Ecdysozoa</taxon>
        <taxon>Nematoda</taxon>
        <taxon>Enoplea</taxon>
        <taxon>Dorylaimia</taxon>
        <taxon>Mermithida</taxon>
        <taxon>Mermithoidea</taxon>
        <taxon>Mermithidae</taxon>
        <taxon>Romanomermis</taxon>
    </lineage>
</organism>
<sequence>MASGKCCLYGVDVKLRTFLFKWPSCITVIPIPIPIPRLKMKGGARISDDVRLKFLAKVQENKDVLFGQFSDKLTKKDKIEKWTMILNYMRAINYPLPPNADFTYIRDTVWQNFRKRVQGKYFRLKLEASTDGAGPADDPAPGVDHHSRNDSVVFNEVEKNVLEILALDTTNLIFEEPGTTPKRQKVKHEPRQEIEESNEDFSVWLRQNSKYFDESQRGVIISNGEEENEEKLKLLEIRTRIEKTELEKELLRFQIEKTKLEVLLLTKKFGETEGN</sequence>